<organism evidence="2 3">
    <name type="scientific">Aerophobetes bacterium</name>
    <dbReference type="NCBI Taxonomy" id="2030807"/>
    <lineage>
        <taxon>Bacteria</taxon>
        <taxon>Candidatus Aerophobota</taxon>
    </lineage>
</organism>
<accession>A0A523UR53</accession>
<protein>
    <recommendedName>
        <fullName evidence="1">DZANK-type domain-containing protein</fullName>
    </recommendedName>
</protein>
<dbReference type="EMBL" id="SOJK01000192">
    <property type="protein sequence ID" value="TET44899.1"/>
    <property type="molecule type" value="Genomic_DNA"/>
</dbReference>
<sequence length="64" mass="7090">MRSNPRAKRSEKKEGLCRCPYCDASLSKPFPFCKTCGKEMRFCKSCGQALPTEARVCPGCGQIV</sequence>
<proteinExistence type="predicted"/>
<name>A0A523UR53_UNCAE</name>
<dbReference type="InterPro" id="IPR025874">
    <property type="entry name" value="DZR"/>
</dbReference>
<gene>
    <name evidence="2" type="ORF">E3J59_04535</name>
</gene>
<evidence type="ECO:0000259" key="1">
    <source>
        <dbReference type="Pfam" id="PF12773"/>
    </source>
</evidence>
<evidence type="ECO:0000313" key="3">
    <source>
        <dbReference type="Proteomes" id="UP000320679"/>
    </source>
</evidence>
<dbReference type="Pfam" id="PF12773">
    <property type="entry name" value="DZR"/>
    <property type="match status" value="1"/>
</dbReference>
<comment type="caution">
    <text evidence="2">The sequence shown here is derived from an EMBL/GenBank/DDBJ whole genome shotgun (WGS) entry which is preliminary data.</text>
</comment>
<evidence type="ECO:0000313" key="2">
    <source>
        <dbReference type="EMBL" id="TET44899.1"/>
    </source>
</evidence>
<dbReference type="AlphaFoldDB" id="A0A523UR53"/>
<feature type="domain" description="DZANK-type" evidence="1">
    <location>
        <begin position="19"/>
        <end position="61"/>
    </location>
</feature>
<reference evidence="2 3" key="1">
    <citation type="submission" date="2019-03" db="EMBL/GenBank/DDBJ databases">
        <title>Metabolic potential of uncultured bacteria and archaea associated with petroleum seepage in deep-sea sediments.</title>
        <authorList>
            <person name="Dong X."/>
            <person name="Hubert C."/>
        </authorList>
    </citation>
    <scope>NUCLEOTIDE SEQUENCE [LARGE SCALE GENOMIC DNA]</scope>
    <source>
        <strain evidence="2">E29_bin78</strain>
    </source>
</reference>
<dbReference type="Proteomes" id="UP000320679">
    <property type="component" value="Unassembled WGS sequence"/>
</dbReference>